<reference evidence="2 3" key="1">
    <citation type="submission" date="2018-08" db="EMBL/GenBank/DDBJ databases">
        <authorList>
            <person name="Laetsch R D."/>
            <person name="Stevens L."/>
            <person name="Kumar S."/>
            <person name="Blaxter L. M."/>
        </authorList>
    </citation>
    <scope>NUCLEOTIDE SEQUENCE [LARGE SCALE GENOMIC DNA]</scope>
</reference>
<accession>A0A3P6T8P4</accession>
<feature type="compositionally biased region" description="Basic and acidic residues" evidence="1">
    <location>
        <begin position="62"/>
        <end position="75"/>
    </location>
</feature>
<feature type="compositionally biased region" description="Polar residues" evidence="1">
    <location>
        <begin position="137"/>
        <end position="148"/>
    </location>
</feature>
<protein>
    <submittedName>
        <fullName evidence="2">Uncharacterized protein</fullName>
    </submittedName>
</protein>
<dbReference type="EMBL" id="UYRX01000197">
    <property type="protein sequence ID" value="VDK77185.1"/>
    <property type="molecule type" value="Genomic_DNA"/>
</dbReference>
<feature type="compositionally biased region" description="Polar residues" evidence="1">
    <location>
        <begin position="165"/>
        <end position="186"/>
    </location>
</feature>
<evidence type="ECO:0000256" key="1">
    <source>
        <dbReference type="SAM" id="MobiDB-lite"/>
    </source>
</evidence>
<keyword evidence="3" id="KW-1185">Reference proteome</keyword>
<proteinExistence type="predicted"/>
<evidence type="ECO:0000313" key="2">
    <source>
        <dbReference type="EMBL" id="VDK77185.1"/>
    </source>
</evidence>
<feature type="region of interest" description="Disordered" evidence="1">
    <location>
        <begin position="46"/>
        <end position="75"/>
    </location>
</feature>
<feature type="compositionally biased region" description="Basic and acidic residues" evidence="1">
    <location>
        <begin position="193"/>
        <end position="202"/>
    </location>
</feature>
<dbReference type="AlphaFoldDB" id="A0A3P6T8P4"/>
<feature type="compositionally biased region" description="Low complexity" evidence="1">
    <location>
        <begin position="295"/>
        <end position="304"/>
    </location>
</feature>
<feature type="region of interest" description="Disordered" evidence="1">
    <location>
        <begin position="95"/>
        <end position="227"/>
    </location>
</feature>
<feature type="compositionally biased region" description="Basic residues" evidence="1">
    <location>
        <begin position="46"/>
        <end position="58"/>
    </location>
</feature>
<evidence type="ECO:0000313" key="3">
    <source>
        <dbReference type="Proteomes" id="UP000277928"/>
    </source>
</evidence>
<feature type="non-terminal residue" evidence="2">
    <location>
        <position position="304"/>
    </location>
</feature>
<dbReference type="Proteomes" id="UP000277928">
    <property type="component" value="Unassembled WGS sequence"/>
</dbReference>
<dbReference type="OrthoDB" id="10617121at2759"/>
<feature type="region of interest" description="Disordered" evidence="1">
    <location>
        <begin position="278"/>
        <end position="304"/>
    </location>
</feature>
<dbReference type="STRING" id="42156.A0A3P6T8P4"/>
<gene>
    <name evidence="2" type="ORF">NLS_LOCUS3556</name>
</gene>
<organism evidence="2 3">
    <name type="scientific">Litomosoides sigmodontis</name>
    <name type="common">Filarial nematode worm</name>
    <dbReference type="NCBI Taxonomy" id="42156"/>
    <lineage>
        <taxon>Eukaryota</taxon>
        <taxon>Metazoa</taxon>
        <taxon>Ecdysozoa</taxon>
        <taxon>Nematoda</taxon>
        <taxon>Chromadorea</taxon>
        <taxon>Rhabditida</taxon>
        <taxon>Spirurina</taxon>
        <taxon>Spiruromorpha</taxon>
        <taxon>Filarioidea</taxon>
        <taxon>Onchocercidae</taxon>
        <taxon>Litomosoides</taxon>
    </lineage>
</organism>
<name>A0A3P6T8P4_LITSI</name>
<sequence>MVPRSGSDKRDATIFRKSMKNTEHNKVVDAYNPYYNYFDERYKVRVKKGHRKKKRHHQTSSPKKELDKISKSDDREALKKMKVQMDDQDQCDNLEMNKHDVNDNYENEDNEIEIKDENRAIDQESKKDTKDRMKVTTGESGIKTTACSSKEAGTPLREEVLAAGSQDSSRTGGMGSTDTQGAQGAESTGGGKLRAEQRRDEYFMPDQDFRAGTGAGSVTTTAGGQKSTCFVSDQGVKAVIDVATAEGGGQKSAVPEQGVASCGKAGIGTAAEIRSGTERSTYFMPGQGAPGSGSGSASATGAGT</sequence>
<feature type="compositionally biased region" description="Basic and acidic residues" evidence="1">
    <location>
        <begin position="112"/>
        <end position="134"/>
    </location>
</feature>